<dbReference type="GO" id="GO:0008270">
    <property type="term" value="F:zinc ion binding"/>
    <property type="evidence" value="ECO:0007669"/>
    <property type="project" value="UniProtKB-UniRule"/>
</dbReference>
<evidence type="ECO:0000313" key="4">
    <source>
        <dbReference type="EMBL" id="GEQ97674.1"/>
    </source>
</evidence>
<dbReference type="EMBL" id="BKCL01000003">
    <property type="protein sequence ID" value="GEQ97674.1"/>
    <property type="molecule type" value="Genomic_DNA"/>
</dbReference>
<evidence type="ECO:0000256" key="2">
    <source>
        <dbReference type="ARBA" id="ARBA00022833"/>
    </source>
</evidence>
<feature type="binding site" evidence="3">
    <location>
        <position position="13"/>
    </location>
    <ligand>
        <name>Zn(2+)</name>
        <dbReference type="ChEBI" id="CHEBI:29105"/>
    </ligand>
</feature>
<gene>
    <name evidence="3 4" type="primary">yacG</name>
    <name evidence="4" type="ORF">JCM17844_13110</name>
</gene>
<name>A0A5A7MPV0_9PROT</name>
<dbReference type="Pfam" id="PF03884">
    <property type="entry name" value="YacG"/>
    <property type="match status" value="1"/>
</dbReference>
<reference evidence="4 5" key="1">
    <citation type="submission" date="2019-09" db="EMBL/GenBank/DDBJ databases">
        <title>NBRP : Genome information of microbial organism related human and environment.</title>
        <authorList>
            <person name="Hattori M."/>
            <person name="Oshima K."/>
            <person name="Inaba H."/>
            <person name="Suda W."/>
            <person name="Sakamoto M."/>
            <person name="Iino T."/>
            <person name="Kitahara M."/>
            <person name="Oshida Y."/>
            <person name="Iida T."/>
            <person name="Kudo T."/>
            <person name="Itoh T."/>
            <person name="Ohkuma M."/>
        </authorList>
    </citation>
    <scope>NUCLEOTIDE SEQUENCE [LARGE SCALE GENOMIC DNA]</scope>
    <source>
        <strain evidence="4 5">Hi-2</strain>
    </source>
</reference>
<dbReference type="PANTHER" id="PTHR36150:SF1">
    <property type="entry name" value="DNA GYRASE INHIBITOR YACG"/>
    <property type="match status" value="1"/>
</dbReference>
<protein>
    <recommendedName>
        <fullName evidence="3">DNA gyrase inhibitor YacG</fullName>
    </recommendedName>
</protein>
<feature type="binding site" evidence="3">
    <location>
        <position position="28"/>
    </location>
    <ligand>
        <name>Zn(2+)</name>
        <dbReference type="ChEBI" id="CHEBI:29105"/>
    </ligand>
</feature>
<dbReference type="InterPro" id="IPR013088">
    <property type="entry name" value="Znf_NHR/GATA"/>
</dbReference>
<comment type="function">
    <text evidence="3">Inhibits all the catalytic activities of DNA gyrase by preventing its interaction with DNA. Acts by binding directly to the C-terminal domain of GyrB, which probably disrupts DNA binding by the gyrase.</text>
</comment>
<comment type="subunit">
    <text evidence="3">Interacts with GyrB.</text>
</comment>
<dbReference type="Gene3D" id="3.30.50.10">
    <property type="entry name" value="Erythroid Transcription Factor GATA-1, subunit A"/>
    <property type="match status" value="1"/>
</dbReference>
<evidence type="ECO:0000256" key="1">
    <source>
        <dbReference type="ARBA" id="ARBA00022723"/>
    </source>
</evidence>
<keyword evidence="1 3" id="KW-0479">Metal-binding</keyword>
<dbReference type="PANTHER" id="PTHR36150">
    <property type="entry name" value="DNA GYRASE INHIBITOR YACG"/>
    <property type="match status" value="1"/>
</dbReference>
<feature type="binding site" evidence="3">
    <location>
        <position position="32"/>
    </location>
    <ligand>
        <name>Zn(2+)</name>
        <dbReference type="ChEBI" id="CHEBI:29105"/>
    </ligand>
</feature>
<sequence length="73" mass="8102">MSGKSPAGKKPRCPMCKKPVAEAYRPFCSDRCSKLDLARWFGEAYVLPGERPFGGADLDEEKNSFQSLWTGSD</sequence>
<organism evidence="4 5">
    <name type="scientific">Iodidimonas gelatinilytica</name>
    <dbReference type="NCBI Taxonomy" id="1236966"/>
    <lineage>
        <taxon>Bacteria</taxon>
        <taxon>Pseudomonadati</taxon>
        <taxon>Pseudomonadota</taxon>
        <taxon>Alphaproteobacteria</taxon>
        <taxon>Iodidimonadales</taxon>
        <taxon>Iodidimonadaceae</taxon>
        <taxon>Iodidimonas</taxon>
    </lineage>
</organism>
<dbReference type="AlphaFoldDB" id="A0A5A7MPV0"/>
<feature type="binding site" evidence="3">
    <location>
        <position position="16"/>
    </location>
    <ligand>
        <name>Zn(2+)</name>
        <dbReference type="ChEBI" id="CHEBI:29105"/>
    </ligand>
</feature>
<dbReference type="SUPFAM" id="SSF57716">
    <property type="entry name" value="Glucocorticoid receptor-like (DNA-binding domain)"/>
    <property type="match status" value="1"/>
</dbReference>
<dbReference type="Proteomes" id="UP000322084">
    <property type="component" value="Unassembled WGS sequence"/>
</dbReference>
<comment type="caution">
    <text evidence="4">The sequence shown here is derived from an EMBL/GenBank/DDBJ whole genome shotgun (WGS) entry which is preliminary data.</text>
</comment>
<dbReference type="InterPro" id="IPR005584">
    <property type="entry name" value="DNA_gyrase_inhibitor_YacG"/>
</dbReference>
<evidence type="ECO:0000313" key="5">
    <source>
        <dbReference type="Proteomes" id="UP000322084"/>
    </source>
</evidence>
<dbReference type="HAMAP" id="MF_00649">
    <property type="entry name" value="DNA_gyrase_inhibitor_YacG"/>
    <property type="match status" value="1"/>
</dbReference>
<proteinExistence type="inferred from homology"/>
<keyword evidence="2 3" id="KW-0862">Zinc</keyword>
<comment type="similarity">
    <text evidence="3">Belongs to the DNA gyrase inhibitor YacG family.</text>
</comment>
<dbReference type="GO" id="GO:0008657">
    <property type="term" value="F:DNA topoisomerase type II (double strand cut, ATP-hydrolyzing) inhibitor activity"/>
    <property type="evidence" value="ECO:0007669"/>
    <property type="project" value="UniProtKB-UniRule"/>
</dbReference>
<accession>A0A5A7MPV0</accession>
<comment type="cofactor">
    <cofactor evidence="3">
        <name>Zn(2+)</name>
        <dbReference type="ChEBI" id="CHEBI:29105"/>
    </cofactor>
    <text evidence="3">Binds 1 zinc ion.</text>
</comment>
<dbReference type="GO" id="GO:0006355">
    <property type="term" value="P:regulation of DNA-templated transcription"/>
    <property type="evidence" value="ECO:0007669"/>
    <property type="project" value="InterPro"/>
</dbReference>
<evidence type="ECO:0000256" key="3">
    <source>
        <dbReference type="HAMAP-Rule" id="MF_00649"/>
    </source>
</evidence>